<name>A0A1D3L0C6_9EURY</name>
<reference evidence="2 3" key="1">
    <citation type="submission" date="2016-08" db="EMBL/GenBank/DDBJ databases">
        <authorList>
            <person name="Seilhamer J.J."/>
        </authorList>
    </citation>
    <scope>NUCLEOTIDE SEQUENCE [LARGE SCALE GENOMIC DNA]</scope>
    <source>
        <strain evidence="2">Buetzberg</strain>
    </source>
</reference>
<keyword evidence="1" id="KW-1133">Transmembrane helix</keyword>
<proteinExistence type="predicted"/>
<dbReference type="AlphaFoldDB" id="A0A1D3L0C6"/>
<evidence type="ECO:0000313" key="3">
    <source>
        <dbReference type="Proteomes" id="UP000094707"/>
    </source>
</evidence>
<dbReference type="KEGG" id="mcub:MCBB_0528"/>
<keyword evidence="1" id="KW-0472">Membrane</keyword>
<sequence>MDILAICIIGGALAMIPLMLLVRHLVIGD</sequence>
<evidence type="ECO:0000313" key="2">
    <source>
        <dbReference type="EMBL" id="SCG85104.1"/>
    </source>
</evidence>
<accession>A0A1D3L0C6</accession>
<feature type="transmembrane region" description="Helical" evidence="1">
    <location>
        <begin position="6"/>
        <end position="26"/>
    </location>
</feature>
<protein>
    <submittedName>
        <fullName evidence="2">Region of a membrane-bound protein predicted to be embedded in the membrane</fullName>
    </submittedName>
</protein>
<organism evidence="2 3">
    <name type="scientific">Methanobacterium congolense</name>
    <dbReference type="NCBI Taxonomy" id="118062"/>
    <lineage>
        <taxon>Archaea</taxon>
        <taxon>Methanobacteriati</taxon>
        <taxon>Methanobacteriota</taxon>
        <taxon>Methanomada group</taxon>
        <taxon>Methanobacteria</taxon>
        <taxon>Methanobacteriales</taxon>
        <taxon>Methanobacteriaceae</taxon>
        <taxon>Methanobacterium</taxon>
    </lineage>
</organism>
<keyword evidence="1" id="KW-0812">Transmembrane</keyword>
<gene>
    <name evidence="2" type="ORF">MCBB_0528</name>
</gene>
<keyword evidence="3" id="KW-1185">Reference proteome</keyword>
<evidence type="ECO:0000256" key="1">
    <source>
        <dbReference type="SAM" id="Phobius"/>
    </source>
</evidence>
<dbReference type="EMBL" id="LT607756">
    <property type="protein sequence ID" value="SCG85104.1"/>
    <property type="molecule type" value="Genomic_DNA"/>
</dbReference>
<dbReference type="Proteomes" id="UP000094707">
    <property type="component" value="Chromosome I"/>
</dbReference>